<dbReference type="Pfam" id="PF02776">
    <property type="entry name" value="TPP_enzyme_N"/>
    <property type="match status" value="1"/>
</dbReference>
<evidence type="ECO:0000256" key="10">
    <source>
        <dbReference type="ARBA" id="ARBA00023304"/>
    </source>
</evidence>
<dbReference type="Pfam" id="PF02775">
    <property type="entry name" value="TPP_enzyme_C"/>
    <property type="match status" value="1"/>
</dbReference>
<dbReference type="InterPro" id="IPR000399">
    <property type="entry name" value="TPP-bd_CS"/>
</dbReference>
<evidence type="ECO:0000259" key="14">
    <source>
        <dbReference type="Pfam" id="PF02775"/>
    </source>
</evidence>
<keyword evidence="9 12" id="KW-0786">Thiamine pyrophosphate</keyword>
<dbReference type="GO" id="GO:0005948">
    <property type="term" value="C:acetolactate synthase complex"/>
    <property type="evidence" value="ECO:0007669"/>
    <property type="project" value="TreeGrafter"/>
</dbReference>
<dbReference type="AlphaFoldDB" id="B0ME30"/>
<evidence type="ECO:0000256" key="2">
    <source>
        <dbReference type="ARBA" id="ARBA00005025"/>
    </source>
</evidence>
<dbReference type="GO" id="GO:0009097">
    <property type="term" value="P:isoleucine biosynthetic process"/>
    <property type="evidence" value="ECO:0007669"/>
    <property type="project" value="UniProtKB-UniPathway"/>
</dbReference>
<dbReference type="HOGENOM" id="CLU_013748_1_2_9"/>
<reference evidence="16" key="1">
    <citation type="submission" date="2007-11" db="EMBL/GenBank/DDBJ databases">
        <authorList>
            <person name="Fulton L."/>
            <person name="Clifton S."/>
            <person name="Fulton B."/>
            <person name="Xu J."/>
            <person name="Minx P."/>
            <person name="Pepin K.H."/>
            <person name="Johnson M."/>
            <person name="Thiruvilangam P."/>
            <person name="Bhonagiri V."/>
            <person name="Nash W.E."/>
            <person name="Mardis E.R."/>
            <person name="Wilson R.K."/>
        </authorList>
    </citation>
    <scope>NUCLEOTIDE SEQUENCE [LARGE SCALE GENOMIC DNA]</scope>
    <source>
        <strain evidence="16">DSM 14662</strain>
    </source>
</reference>
<evidence type="ECO:0000256" key="6">
    <source>
        <dbReference type="ARBA" id="ARBA00022679"/>
    </source>
</evidence>
<dbReference type="PROSITE" id="PS00187">
    <property type="entry name" value="TPP_ENZYMES"/>
    <property type="match status" value="1"/>
</dbReference>
<evidence type="ECO:0000313" key="17">
    <source>
        <dbReference type="Proteomes" id="UP000004935"/>
    </source>
</evidence>
<dbReference type="EMBL" id="ABAX03000012">
    <property type="protein sequence ID" value="EDR98200.1"/>
    <property type="molecule type" value="Genomic_DNA"/>
</dbReference>
<dbReference type="CDD" id="cd07035">
    <property type="entry name" value="TPP_PYR_POX_like"/>
    <property type="match status" value="1"/>
</dbReference>
<dbReference type="PANTHER" id="PTHR18968">
    <property type="entry name" value="THIAMINE PYROPHOSPHATE ENZYMES"/>
    <property type="match status" value="1"/>
</dbReference>
<dbReference type="InterPro" id="IPR012846">
    <property type="entry name" value="Acetolactate_synth_lsu"/>
</dbReference>
<proteinExistence type="inferred from homology"/>
<dbReference type="NCBIfam" id="TIGR00118">
    <property type="entry name" value="acolac_lg"/>
    <property type="match status" value="1"/>
</dbReference>
<evidence type="ECO:0000256" key="9">
    <source>
        <dbReference type="ARBA" id="ARBA00023052"/>
    </source>
</evidence>
<dbReference type="SUPFAM" id="SSF52467">
    <property type="entry name" value="DHS-like NAD/FAD-binding domain"/>
    <property type="match status" value="1"/>
</dbReference>
<evidence type="ECO:0000256" key="1">
    <source>
        <dbReference type="ARBA" id="ARBA00004974"/>
    </source>
</evidence>
<dbReference type="InterPro" id="IPR012001">
    <property type="entry name" value="Thiamin_PyroP_enz_TPP-bd_dom"/>
</dbReference>
<keyword evidence="5 12" id="KW-0028">Amino-acid biosynthesis</keyword>
<dbReference type="Proteomes" id="UP000004935">
    <property type="component" value="Unassembled WGS sequence"/>
</dbReference>
<dbReference type="eggNOG" id="COG0028">
    <property type="taxonomic scope" value="Bacteria"/>
</dbReference>
<reference evidence="16" key="2">
    <citation type="submission" date="2013-11" db="EMBL/GenBank/DDBJ databases">
        <title>Draft genome sequence of Anaerostipes caccae (DSM 14662).</title>
        <authorList>
            <person name="Sudarsanam P."/>
            <person name="Ley R."/>
            <person name="Guruge J."/>
            <person name="Turnbaugh P.J."/>
            <person name="Mahowald M."/>
            <person name="Liep D."/>
            <person name="Gordon J."/>
        </authorList>
    </citation>
    <scope>NUCLEOTIDE SEQUENCE</scope>
    <source>
        <strain evidence="16">DSM 14662</strain>
    </source>
</reference>
<keyword evidence="7 12" id="KW-0479">Metal-binding</keyword>
<feature type="domain" description="Thiamine pyrophosphate enzyme N-terminal TPP-binding" evidence="15">
    <location>
        <begin position="9"/>
        <end position="124"/>
    </location>
</feature>
<keyword evidence="17" id="KW-1185">Reference proteome</keyword>
<dbReference type="STRING" id="411490.ANACAC_01824"/>
<dbReference type="Pfam" id="PF00205">
    <property type="entry name" value="TPP_enzyme_M"/>
    <property type="match status" value="1"/>
</dbReference>
<protein>
    <recommendedName>
        <fullName evidence="4 12">Acetolactate synthase</fullName>
        <ecNumber evidence="4 12">2.2.1.6</ecNumber>
    </recommendedName>
</protein>
<feature type="domain" description="Thiamine pyrophosphate enzyme TPP-binding" evidence="14">
    <location>
        <begin position="386"/>
        <end position="554"/>
    </location>
</feature>
<dbReference type="UniPathway" id="UPA00049">
    <property type="reaction ID" value="UER00059"/>
</dbReference>
<dbReference type="PANTHER" id="PTHR18968:SF13">
    <property type="entry name" value="ACETOLACTATE SYNTHASE CATALYTIC SUBUNIT, MITOCHONDRIAL"/>
    <property type="match status" value="1"/>
</dbReference>
<comment type="catalytic activity">
    <reaction evidence="11 12">
        <text>2 pyruvate + H(+) = (2S)-2-acetolactate + CO2</text>
        <dbReference type="Rhea" id="RHEA:25249"/>
        <dbReference type="ChEBI" id="CHEBI:15361"/>
        <dbReference type="ChEBI" id="CHEBI:15378"/>
        <dbReference type="ChEBI" id="CHEBI:16526"/>
        <dbReference type="ChEBI" id="CHEBI:58476"/>
        <dbReference type="EC" id="2.2.1.6"/>
    </reaction>
</comment>
<dbReference type="GO" id="GO:0009099">
    <property type="term" value="P:L-valine biosynthetic process"/>
    <property type="evidence" value="ECO:0007669"/>
    <property type="project" value="UniProtKB-UniPathway"/>
</dbReference>
<comment type="pathway">
    <text evidence="1 12">Amino-acid biosynthesis; L-isoleucine biosynthesis; L-isoleucine from 2-oxobutanoate: step 1/4.</text>
</comment>
<dbReference type="InterPro" id="IPR012000">
    <property type="entry name" value="Thiamin_PyroP_enz_cen_dom"/>
</dbReference>
<evidence type="ECO:0000256" key="4">
    <source>
        <dbReference type="ARBA" id="ARBA00013145"/>
    </source>
</evidence>
<dbReference type="FunFam" id="3.40.50.1220:FF:000008">
    <property type="entry name" value="Acetolactate synthase"/>
    <property type="match status" value="1"/>
</dbReference>
<dbReference type="SUPFAM" id="SSF52518">
    <property type="entry name" value="Thiamin diphosphate-binding fold (THDP-binding)"/>
    <property type="match status" value="2"/>
</dbReference>
<evidence type="ECO:0000256" key="12">
    <source>
        <dbReference type="RuleBase" id="RU003591"/>
    </source>
</evidence>
<comment type="similarity">
    <text evidence="3 12">Belongs to the TPP enzyme family.</text>
</comment>
<name>B0ME30_ANACD</name>
<dbReference type="GO" id="GO:0000287">
    <property type="term" value="F:magnesium ion binding"/>
    <property type="evidence" value="ECO:0007669"/>
    <property type="project" value="UniProtKB-UniRule"/>
</dbReference>
<evidence type="ECO:0000313" key="16">
    <source>
        <dbReference type="EMBL" id="EDR98200.1"/>
    </source>
</evidence>
<feature type="domain" description="Thiamine pyrophosphate enzyme central" evidence="13">
    <location>
        <begin position="196"/>
        <end position="328"/>
    </location>
</feature>
<evidence type="ECO:0000256" key="3">
    <source>
        <dbReference type="ARBA" id="ARBA00007812"/>
    </source>
</evidence>
<dbReference type="InterPro" id="IPR029061">
    <property type="entry name" value="THDP-binding"/>
</dbReference>
<evidence type="ECO:0000256" key="5">
    <source>
        <dbReference type="ARBA" id="ARBA00022605"/>
    </source>
</evidence>
<dbReference type="InterPro" id="IPR029035">
    <property type="entry name" value="DHS-like_NAD/FAD-binding_dom"/>
</dbReference>
<dbReference type="EC" id="2.2.1.6" evidence="4 12"/>
<organism evidence="16 17">
    <name type="scientific">Anaerostipes caccae (strain DSM 14662 / CCUG 47493 / JCM 13470 / NCIMB 13811 / L1-92)</name>
    <dbReference type="NCBI Taxonomy" id="411490"/>
    <lineage>
        <taxon>Bacteria</taxon>
        <taxon>Bacillati</taxon>
        <taxon>Bacillota</taxon>
        <taxon>Clostridia</taxon>
        <taxon>Lachnospirales</taxon>
        <taxon>Lachnospiraceae</taxon>
        <taxon>Anaerostipes</taxon>
    </lineage>
</organism>
<evidence type="ECO:0000256" key="7">
    <source>
        <dbReference type="ARBA" id="ARBA00022723"/>
    </source>
</evidence>
<evidence type="ECO:0000256" key="8">
    <source>
        <dbReference type="ARBA" id="ARBA00022842"/>
    </source>
</evidence>
<dbReference type="InterPro" id="IPR045229">
    <property type="entry name" value="TPP_enz"/>
</dbReference>
<comment type="caution">
    <text evidence="16">The sequence shown here is derived from an EMBL/GenBank/DDBJ whole genome shotgun (WGS) entry which is preliminary data.</text>
</comment>
<dbReference type="CDD" id="cd02015">
    <property type="entry name" value="TPP_AHAS"/>
    <property type="match status" value="1"/>
</dbReference>
<comment type="cofactor">
    <cofactor evidence="12">
        <name>thiamine diphosphate</name>
        <dbReference type="ChEBI" id="CHEBI:58937"/>
    </cofactor>
    <text evidence="12">Binds 1 thiamine pyrophosphate per subunit.</text>
</comment>
<dbReference type="Gene3D" id="3.40.50.1220">
    <property type="entry name" value="TPP-binding domain"/>
    <property type="match status" value="1"/>
</dbReference>
<keyword evidence="8 12" id="KW-0460">Magnesium</keyword>
<accession>B0ME30</accession>
<dbReference type="GO" id="GO:0050660">
    <property type="term" value="F:flavin adenine dinucleotide binding"/>
    <property type="evidence" value="ECO:0007669"/>
    <property type="project" value="InterPro"/>
</dbReference>
<evidence type="ECO:0000256" key="11">
    <source>
        <dbReference type="ARBA" id="ARBA00048670"/>
    </source>
</evidence>
<evidence type="ECO:0000259" key="13">
    <source>
        <dbReference type="Pfam" id="PF00205"/>
    </source>
</evidence>
<dbReference type="GO" id="GO:0030976">
    <property type="term" value="F:thiamine pyrophosphate binding"/>
    <property type="evidence" value="ECO:0007669"/>
    <property type="project" value="UniProtKB-UniRule"/>
</dbReference>
<dbReference type="GO" id="GO:0003984">
    <property type="term" value="F:acetolactate synthase activity"/>
    <property type="evidence" value="ECO:0007669"/>
    <property type="project" value="UniProtKB-EC"/>
</dbReference>
<keyword evidence="6 12" id="KW-0808">Transferase</keyword>
<dbReference type="InterPro" id="IPR039368">
    <property type="entry name" value="AHAS_TPP"/>
</dbReference>
<sequence>MEEYDMEITGAQLVVKALKAENTDTLFAYPGGQAIDLFNELYDEKEIRIIMPRHEQGLVHAADGYARASGKTGVCLVTSGPGTTNLVTGIATANIDSVPLVCFTGQVSSGLIGRESFQEVNTVQIMKSICKYAVTVRDRRELGEAVRSAFQAARSGRPGAAVVDLPKDIQQELGSDFYPLCTDDKAEVPVPEEVTDRCLEALRTARKPLFLIGGGVHTAGAEKEMTRLAEKTGIPVVTTIMGKGVLPSDHPLYIGNLGIHGSFAANMAVSECDVLFAVGTRFNDRITGNTDSFADKAVLIHADIEPDVISQNVPADISVASDAGKLIRILLKRAKPSGAGEWVSRLNLWKQRHPVTVKKSTSEEISARDVTEQINDLFDSAVITTDVGQNQMWALQFLQLSEKKKMLTSGGMGTMGYGFPAAIGAKLGDPRKDVIAICGDGGFQMNIQELATAVLYELPIIICILNNGYLGNVRQWQEMFYERRYSATCTCRRESCMKECKGPSAQCPSGYIPDFVRLARSYGAEGIRVREVKDIRSALLKAKERKDVPTVIEFIIGREQNVLPMVSPGNSLENMIGGE</sequence>
<dbReference type="Gene3D" id="3.40.50.970">
    <property type="match status" value="2"/>
</dbReference>
<evidence type="ECO:0000259" key="15">
    <source>
        <dbReference type="Pfam" id="PF02776"/>
    </source>
</evidence>
<dbReference type="FunFam" id="3.40.50.970:FF:000007">
    <property type="entry name" value="Acetolactate synthase"/>
    <property type="match status" value="1"/>
</dbReference>
<keyword evidence="10 12" id="KW-0100">Branched-chain amino acid biosynthesis</keyword>
<dbReference type="UniPathway" id="UPA00047">
    <property type="reaction ID" value="UER00055"/>
</dbReference>
<dbReference type="InterPro" id="IPR011766">
    <property type="entry name" value="TPP_enzyme_TPP-bd"/>
</dbReference>
<gene>
    <name evidence="16" type="primary">ilvB</name>
    <name evidence="16" type="ORF">ANACAC_01824</name>
</gene>
<comment type="cofactor">
    <cofactor evidence="12">
        <name>Mg(2+)</name>
        <dbReference type="ChEBI" id="CHEBI:18420"/>
    </cofactor>
    <text evidence="12">Binds 1 Mg(2+) ion per subunit.</text>
</comment>
<comment type="pathway">
    <text evidence="2 12">Amino-acid biosynthesis; L-valine biosynthesis; L-valine from pyruvate: step 1/4.</text>
</comment>